<feature type="chain" id="PRO_5003243712" description="Metallopeptidase" evidence="1">
    <location>
        <begin position="30"/>
        <end position="488"/>
    </location>
</feature>
<comment type="caution">
    <text evidence="2">The sequence shown here is derived from an EMBL/GenBank/DDBJ whole genome shotgun (WGS) entry which is preliminary data.</text>
</comment>
<dbReference type="PROSITE" id="PS51257">
    <property type="entry name" value="PROKAR_LIPOPROTEIN"/>
    <property type="match status" value="1"/>
</dbReference>
<keyword evidence="1" id="KW-0732">Signal</keyword>
<evidence type="ECO:0000313" key="3">
    <source>
        <dbReference type="Proteomes" id="UP000004245"/>
    </source>
</evidence>
<accession>E9SYH5</accession>
<protein>
    <recommendedName>
        <fullName evidence="4">Metallopeptidase</fullName>
    </recommendedName>
</protein>
<proteinExistence type="predicted"/>
<evidence type="ECO:0008006" key="4">
    <source>
        <dbReference type="Google" id="ProtNLM"/>
    </source>
</evidence>
<dbReference type="AlphaFoldDB" id="E9SYH5"/>
<dbReference type="SUPFAM" id="SSF55486">
    <property type="entry name" value="Metalloproteases ('zincins'), catalytic domain"/>
    <property type="match status" value="1"/>
</dbReference>
<reference evidence="2" key="1">
    <citation type="submission" date="2011-01" db="EMBL/GenBank/DDBJ databases">
        <authorList>
            <person name="Muzny D."/>
            <person name="Qin X."/>
            <person name="Buhay C."/>
            <person name="Dugan-Rocha S."/>
            <person name="Ding Y."/>
            <person name="Chen G."/>
            <person name="Hawes A."/>
            <person name="Holder M."/>
            <person name="Jhangiani S."/>
            <person name="Johnson A."/>
            <person name="Khan Z."/>
            <person name="Li Z."/>
            <person name="Liu W."/>
            <person name="Liu X."/>
            <person name="Perez L."/>
            <person name="Shen H."/>
            <person name="Wang Q."/>
            <person name="Watt J."/>
            <person name="Xi L."/>
            <person name="Xin Y."/>
            <person name="Zhou J."/>
            <person name="Deng J."/>
            <person name="Jiang H."/>
            <person name="Liu Y."/>
            <person name="Qu J."/>
            <person name="Song X.-Z."/>
            <person name="Zhang L."/>
            <person name="Villasana D."/>
            <person name="Johnson A."/>
            <person name="Liu J."/>
            <person name="Liyanage D."/>
            <person name="Lorensuhewa L."/>
            <person name="Robinson T."/>
            <person name="Song A."/>
            <person name="Song B.-B."/>
            <person name="Dinh H."/>
            <person name="Thornton R."/>
            <person name="Coyle M."/>
            <person name="Francisco L."/>
            <person name="Jackson L."/>
            <person name="Javaid M."/>
            <person name="Korchina V."/>
            <person name="Kovar C."/>
            <person name="Mata R."/>
            <person name="Mathew T."/>
            <person name="Ngo R."/>
            <person name="Nguyen L."/>
            <person name="Nguyen N."/>
            <person name="Okwuonu G."/>
            <person name="Ongeri F."/>
            <person name="Pham C."/>
            <person name="Simmons D."/>
            <person name="Wilczek-Boney K."/>
            <person name="Hale W."/>
            <person name="Jakkamsetti A."/>
            <person name="Pham P."/>
            <person name="Ruth R."/>
            <person name="San Lucas F."/>
            <person name="Warren J."/>
            <person name="Zhang J."/>
            <person name="Zhao Z."/>
            <person name="Zhou C."/>
            <person name="Zhu D."/>
            <person name="Lee S."/>
            <person name="Bess C."/>
            <person name="Blankenburg K."/>
            <person name="Forbes L."/>
            <person name="Fu Q."/>
            <person name="Gubbala S."/>
            <person name="Hirani K."/>
            <person name="Jayaseelan J.C."/>
            <person name="Lara F."/>
            <person name="Munidasa M."/>
            <person name="Palculict T."/>
            <person name="Patil S."/>
            <person name="Pu L.-L."/>
            <person name="Saada N."/>
            <person name="Tang L."/>
            <person name="Weissenberger G."/>
            <person name="Zhu Y."/>
            <person name="Hemphill L."/>
            <person name="Shang Y."/>
            <person name="Youmans B."/>
            <person name="Ayvaz T."/>
            <person name="Ross M."/>
            <person name="Santibanez J."/>
            <person name="Aqrawi P."/>
            <person name="Gross S."/>
            <person name="Joshi V."/>
            <person name="Fowler G."/>
            <person name="Nazareth L."/>
            <person name="Reid J."/>
            <person name="Worley K."/>
            <person name="Petrosino J."/>
            <person name="Highlander S."/>
            <person name="Gibbs R."/>
        </authorList>
    </citation>
    <scope>NUCLEOTIDE SEQUENCE [LARGE SCALE GENOMIC DNA]</scope>
    <source>
        <strain evidence="2">ATCC 33707</strain>
    </source>
</reference>
<evidence type="ECO:0000313" key="2">
    <source>
        <dbReference type="EMBL" id="EGD25196.1"/>
    </source>
</evidence>
<keyword evidence="3" id="KW-1185">Reference proteome</keyword>
<feature type="signal peptide" evidence="1">
    <location>
        <begin position="1"/>
        <end position="29"/>
    </location>
</feature>
<name>E9SYH5_RHOHA</name>
<sequence length="488" mass="50569">MRTRTRLVSTTRTLITVLVAATLAATACSATTEGQAVSIYDDPFTVAGLPARGGPSGPRDGVPNAPLAVAGTDGGEIDALAANAISDIEDYWAGEYPTVFKGTFTPVSELLSWDPDAPNGTRFCGIDTADLVNAAYCIRQDSIGWDRAYLLPSLVDAFGPMSVVMVLAHEYGHAIQHKAGLVGDDDPGIVVEQQADCFAGAFIRHVAENGAPHFTLNTSDGLNSVLAATVSVRDADPNDPDSIHGSAFERVTAAQIGFTDGAGACTRIDADEITSRRADLPQGFSGSNDDGELPVTRETLTVLFDSFAAVFALDDPPKLDLNGVDTTCADATATRPVAYCPTTNTISVDVADLAARSRPATEMTGVDPLLNVDVVGDYSAYVLLASRYTLAVQKAAGQPITGPQAALRAACLSGSVTAALSPDGSTTGTERRIWLSAGDLDEAISGLLSDGLAASDVDGATVPSGFSRVDAFRTGVLGGQKACDGRYR</sequence>
<gene>
    <name evidence="2" type="ORF">HMPREF0724_10977</name>
</gene>
<organism evidence="2 3">
    <name type="scientific">Prescottella equi ATCC 33707</name>
    <dbReference type="NCBI Taxonomy" id="525370"/>
    <lineage>
        <taxon>Bacteria</taxon>
        <taxon>Bacillati</taxon>
        <taxon>Actinomycetota</taxon>
        <taxon>Actinomycetes</taxon>
        <taxon>Mycobacteriales</taxon>
        <taxon>Nocardiaceae</taxon>
        <taxon>Prescottella</taxon>
    </lineage>
</organism>
<evidence type="ECO:0000256" key="1">
    <source>
        <dbReference type="SAM" id="SignalP"/>
    </source>
</evidence>
<dbReference type="Proteomes" id="UP000004245">
    <property type="component" value="Unassembled WGS sequence"/>
</dbReference>
<dbReference type="HOGENOM" id="CLU_045670_0_0_11"/>
<dbReference type="STRING" id="43767.A6I91_20845"/>
<dbReference type="EMBL" id="ADNW02000006">
    <property type="protein sequence ID" value="EGD25196.1"/>
    <property type="molecule type" value="Genomic_DNA"/>
</dbReference>
<dbReference type="RefSeq" id="WP_005513985.1">
    <property type="nucleotide sequence ID" value="NZ_CM001149.1"/>
</dbReference>